<comment type="subcellular location">
    <subcellularLocation>
        <location evidence="4">Cytoplasm</location>
    </subcellularLocation>
</comment>
<dbReference type="Proteomes" id="UP001232992">
    <property type="component" value="Unassembled WGS sequence"/>
</dbReference>
<protein>
    <recommendedName>
        <fullName evidence="4">Adenosylhomocysteinase</fullName>
        <ecNumber evidence="4">3.13.2.1</ecNumber>
    </recommendedName>
    <alternativeName>
        <fullName evidence="4">S-adenosyl-L-homocysteine hydrolase</fullName>
        <shortName evidence="4">AdoHcyase</shortName>
    </alternativeName>
</protein>
<dbReference type="InterPro" id="IPR020082">
    <property type="entry name" value="S-Ado-L-homoCys_hydrolase_CS"/>
</dbReference>
<dbReference type="InterPro" id="IPR036291">
    <property type="entry name" value="NAD(P)-bd_dom_sf"/>
</dbReference>
<dbReference type="Pfam" id="PF00670">
    <property type="entry name" value="AdoHcyase_NAD"/>
    <property type="match status" value="1"/>
</dbReference>
<feature type="binding site" evidence="4">
    <location>
        <position position="246"/>
    </location>
    <ligand>
        <name>NAD(+)</name>
        <dbReference type="ChEBI" id="CHEBI:57540"/>
    </ligand>
</feature>
<evidence type="ECO:0000256" key="4">
    <source>
        <dbReference type="HAMAP-Rule" id="MF_00563"/>
    </source>
</evidence>
<reference evidence="8 9" key="1">
    <citation type="submission" date="2023-01" db="EMBL/GenBank/DDBJ databases">
        <title>Novel diversity within Roseofilum (Cyanobacteria; Desertifilaceae) from marine benthic mats with descriptions of four novel species.</title>
        <authorList>
            <person name="Wang Y."/>
            <person name="Berthold D.E."/>
            <person name="Hu J."/>
            <person name="Lefler F.W."/>
            <person name="Laughinghouse H.D. IV."/>
        </authorList>
    </citation>
    <scope>NUCLEOTIDE SEQUENCE [LARGE SCALE GENOMIC DNA]</scope>
    <source>
        <strain evidence="8 9">BLCC-M143</strain>
    </source>
</reference>
<keyword evidence="9" id="KW-1185">Reference proteome</keyword>
<dbReference type="PANTHER" id="PTHR23420">
    <property type="entry name" value="ADENOSYLHOMOCYSTEINASE"/>
    <property type="match status" value="1"/>
</dbReference>
<keyword evidence="4" id="KW-0963">Cytoplasm</keyword>
<evidence type="ECO:0000313" key="9">
    <source>
        <dbReference type="Proteomes" id="UP001232992"/>
    </source>
</evidence>
<dbReference type="CDD" id="cd00401">
    <property type="entry name" value="SAHH"/>
    <property type="match status" value="1"/>
</dbReference>
<evidence type="ECO:0000313" key="8">
    <source>
        <dbReference type="EMBL" id="MDJ1182457.1"/>
    </source>
</evidence>
<feature type="binding site" evidence="4">
    <location>
        <position position="62"/>
    </location>
    <ligand>
        <name>substrate</name>
    </ligand>
</feature>
<comment type="pathway">
    <text evidence="4 5">Amino-acid biosynthesis; L-homocysteine biosynthesis; L-homocysteine from S-adenosyl-L-homocysteine: step 1/1.</text>
</comment>
<dbReference type="NCBIfam" id="NF004005">
    <property type="entry name" value="PRK05476.2-3"/>
    <property type="match status" value="1"/>
</dbReference>
<keyword evidence="3 4" id="KW-0520">NAD</keyword>
<dbReference type="RefSeq" id="WP_283757109.1">
    <property type="nucleotide sequence ID" value="NZ_JAQOSQ010000003.1"/>
</dbReference>
<evidence type="ECO:0000256" key="1">
    <source>
        <dbReference type="ARBA" id="ARBA00007122"/>
    </source>
</evidence>
<feature type="binding site" evidence="4">
    <location>
        <position position="159"/>
    </location>
    <ligand>
        <name>substrate</name>
    </ligand>
</feature>
<dbReference type="SUPFAM" id="SSF51735">
    <property type="entry name" value="NAD(P)-binding Rossmann-fold domains"/>
    <property type="match status" value="1"/>
</dbReference>
<dbReference type="InterPro" id="IPR042172">
    <property type="entry name" value="Adenosylhomocyst_ase-like_sf"/>
</dbReference>
<feature type="binding site" evidence="4">
    <location>
        <begin position="302"/>
        <end position="304"/>
    </location>
    <ligand>
        <name>NAD(+)</name>
        <dbReference type="ChEBI" id="CHEBI:57540"/>
    </ligand>
</feature>
<feature type="binding site" evidence="4">
    <location>
        <position position="189"/>
    </location>
    <ligand>
        <name>substrate</name>
    </ligand>
</feature>
<dbReference type="SMART" id="SM00997">
    <property type="entry name" value="AdoHcyase_NAD"/>
    <property type="match status" value="1"/>
</dbReference>
<name>A0ABT7BTE4_9CYAN</name>
<feature type="binding site" evidence="4">
    <location>
        <begin position="160"/>
        <end position="162"/>
    </location>
    <ligand>
        <name>NAD(+)</name>
        <dbReference type="ChEBI" id="CHEBI:57540"/>
    </ligand>
</feature>
<evidence type="ECO:0000256" key="6">
    <source>
        <dbReference type="RuleBase" id="RU004166"/>
    </source>
</evidence>
<feature type="domain" description="S-adenosyl-L-homocysteine hydrolase NAD binding" evidence="7">
    <location>
        <begin position="194"/>
        <end position="355"/>
    </location>
</feature>
<gene>
    <name evidence="4 8" type="primary">ahcY</name>
    <name evidence="8" type="ORF">PMH09_04550</name>
</gene>
<dbReference type="InterPro" id="IPR000043">
    <property type="entry name" value="Adenosylhomocysteinase-like"/>
</dbReference>
<feature type="binding site" evidence="4">
    <location>
        <position position="281"/>
    </location>
    <ligand>
        <name>NAD(+)</name>
        <dbReference type="ChEBI" id="CHEBI:57540"/>
    </ligand>
</feature>
<accession>A0ABT7BTE4</accession>
<feature type="binding site" evidence="4">
    <location>
        <begin position="223"/>
        <end position="228"/>
    </location>
    <ligand>
        <name>NAD(+)</name>
        <dbReference type="ChEBI" id="CHEBI:57540"/>
    </ligand>
</feature>
<dbReference type="PROSITE" id="PS00738">
    <property type="entry name" value="ADOHCYASE_1"/>
    <property type="match status" value="1"/>
</dbReference>
<feature type="binding site" evidence="4">
    <location>
        <position position="194"/>
    </location>
    <ligand>
        <name>NAD(+)</name>
        <dbReference type="ChEBI" id="CHEBI:57540"/>
    </ligand>
</feature>
<comment type="function">
    <text evidence="4">May play a key role in the regulation of the intracellular concentration of adenosylhomocysteine.</text>
</comment>
<sequence>MTATATAEKVNYDIKDISLAPLGKQRIEWAGREMPVLKQIRERFATEKPLDGIRLVACCHVTTETANLAIALQAAGADAILIASNPLSTQDDVAACLVQDYGIRVYALKGEDTETYKRHVKIALDHRPNIIIDDGSDVVAELIQERQDQISDIIGTTEETTTGIVRLRAMFKDGVLTFPAMNVNDADTKHFFDNRYGTGQSTLDGVIRATNVLLAGKNVAVVGYGWCGKGAALRARGLGANVIVTEIDPVRAIEATMDGFRVMPMAEAAPQTDLFITVTGNKHVIRKEHFEAMKDGAMVCNSGHFDIEIDLKTLGEMATEVKDVRPFTQQYVLPSGKSVVVLGEGRLINLAAAEGHPSAVMDMSFANQALACEYLVKNKGKLEPGMHSIPQELDHEIARLKLQAMGIELDTLTPEQIEYMNSWTMGT</sequence>
<comment type="similarity">
    <text evidence="1 4 6">Belongs to the adenosylhomocysteinase family.</text>
</comment>
<dbReference type="EC" id="3.13.2.1" evidence="4"/>
<organism evidence="8 9">
    <name type="scientific">Roseofilum casamattae BLCC-M143</name>
    <dbReference type="NCBI Taxonomy" id="3022442"/>
    <lineage>
        <taxon>Bacteria</taxon>
        <taxon>Bacillati</taxon>
        <taxon>Cyanobacteriota</taxon>
        <taxon>Cyanophyceae</taxon>
        <taxon>Desertifilales</taxon>
        <taxon>Desertifilaceae</taxon>
        <taxon>Roseofilum</taxon>
        <taxon>Roseofilum casamattae</taxon>
    </lineage>
</organism>
<dbReference type="Gene3D" id="3.40.50.1480">
    <property type="entry name" value="Adenosylhomocysteinase-like"/>
    <property type="match status" value="1"/>
</dbReference>
<comment type="cofactor">
    <cofactor evidence="4 5">
        <name>NAD(+)</name>
        <dbReference type="ChEBI" id="CHEBI:57540"/>
    </cofactor>
    <text evidence="4 5">Binds 1 NAD(+) per subunit.</text>
</comment>
<feature type="binding site" evidence="4">
    <location>
        <position position="193"/>
    </location>
    <ligand>
        <name>substrate</name>
    </ligand>
</feature>
<proteinExistence type="inferred from homology"/>
<dbReference type="InterPro" id="IPR015878">
    <property type="entry name" value="Ado_hCys_hydrolase_NAD-bd"/>
</dbReference>
<dbReference type="PANTHER" id="PTHR23420:SF0">
    <property type="entry name" value="ADENOSYLHOMOCYSTEINASE"/>
    <property type="match status" value="1"/>
</dbReference>
<evidence type="ECO:0000259" key="7">
    <source>
        <dbReference type="SMART" id="SM00997"/>
    </source>
</evidence>
<dbReference type="EMBL" id="JAQOSQ010000003">
    <property type="protein sequence ID" value="MDJ1182457.1"/>
    <property type="molecule type" value="Genomic_DNA"/>
</dbReference>
<dbReference type="HAMAP" id="MF_00563">
    <property type="entry name" value="AdoHcyase"/>
    <property type="match status" value="1"/>
</dbReference>
<dbReference type="PROSITE" id="PS00739">
    <property type="entry name" value="ADOHCYASE_2"/>
    <property type="match status" value="1"/>
</dbReference>
<keyword evidence="4 5" id="KW-0378">Hydrolase</keyword>
<dbReference type="SMART" id="SM00996">
    <property type="entry name" value="AdoHcyase"/>
    <property type="match status" value="1"/>
</dbReference>
<feature type="binding site" evidence="4">
    <location>
        <position position="134"/>
    </location>
    <ligand>
        <name>substrate</name>
    </ligand>
</feature>
<dbReference type="PIRSF" id="PIRSF001109">
    <property type="entry name" value="Ad_hcy_hydrolase"/>
    <property type="match status" value="1"/>
</dbReference>
<evidence type="ECO:0000256" key="5">
    <source>
        <dbReference type="RuleBase" id="RU000548"/>
    </source>
</evidence>
<keyword evidence="2 4" id="KW-0554">One-carbon metabolism</keyword>
<feature type="binding site" evidence="4">
    <location>
        <position position="349"/>
    </location>
    <ligand>
        <name>NAD(+)</name>
        <dbReference type="ChEBI" id="CHEBI:57540"/>
    </ligand>
</feature>
<comment type="catalytic activity">
    <reaction evidence="4 5">
        <text>S-adenosyl-L-homocysteine + H2O = L-homocysteine + adenosine</text>
        <dbReference type="Rhea" id="RHEA:21708"/>
        <dbReference type="ChEBI" id="CHEBI:15377"/>
        <dbReference type="ChEBI" id="CHEBI:16335"/>
        <dbReference type="ChEBI" id="CHEBI:57856"/>
        <dbReference type="ChEBI" id="CHEBI:58199"/>
        <dbReference type="EC" id="3.13.2.1"/>
    </reaction>
</comment>
<comment type="caution">
    <text evidence="8">The sequence shown here is derived from an EMBL/GenBank/DDBJ whole genome shotgun (WGS) entry which is preliminary data.</text>
</comment>
<evidence type="ECO:0000256" key="3">
    <source>
        <dbReference type="ARBA" id="ARBA00023027"/>
    </source>
</evidence>
<dbReference type="Pfam" id="PF05221">
    <property type="entry name" value="AdoHcyase"/>
    <property type="match status" value="2"/>
</dbReference>
<dbReference type="NCBIfam" id="TIGR00936">
    <property type="entry name" value="ahcY"/>
    <property type="match status" value="1"/>
</dbReference>
<dbReference type="Gene3D" id="3.40.50.720">
    <property type="entry name" value="NAD(P)-binding Rossmann-like Domain"/>
    <property type="match status" value="1"/>
</dbReference>
<evidence type="ECO:0000256" key="2">
    <source>
        <dbReference type="ARBA" id="ARBA00022563"/>
    </source>
</evidence>
<dbReference type="SUPFAM" id="SSF52283">
    <property type="entry name" value="Formate/glycerate dehydrogenase catalytic domain-like"/>
    <property type="match status" value="1"/>
</dbReference>